<reference evidence="2" key="2">
    <citation type="submission" date="2021-09" db="EMBL/GenBank/DDBJ databases">
        <authorList>
            <person name="Jia N."/>
            <person name="Wang J."/>
            <person name="Shi W."/>
            <person name="Du L."/>
            <person name="Sun Y."/>
            <person name="Zhan W."/>
            <person name="Jiang J."/>
            <person name="Wang Q."/>
            <person name="Zhang B."/>
            <person name="Ji P."/>
            <person name="Sakyi L.B."/>
            <person name="Cui X."/>
            <person name="Yuan T."/>
            <person name="Jiang B."/>
            <person name="Yang W."/>
            <person name="Lam T.T.-Y."/>
            <person name="Chang Q."/>
            <person name="Ding S."/>
            <person name="Wang X."/>
            <person name="Zhu J."/>
            <person name="Ruan X."/>
            <person name="Zhao L."/>
            <person name="Wei J."/>
            <person name="Que T."/>
            <person name="Du C."/>
            <person name="Cheng J."/>
            <person name="Dai P."/>
            <person name="Han X."/>
            <person name="Huang E."/>
            <person name="Gao Y."/>
            <person name="Liu J."/>
            <person name="Shao H."/>
            <person name="Ye R."/>
            <person name="Li L."/>
            <person name="Wei W."/>
            <person name="Wang X."/>
            <person name="Wang C."/>
            <person name="Huo Q."/>
            <person name="Li W."/>
            <person name="Guo W."/>
            <person name="Chen H."/>
            <person name="Chen S."/>
            <person name="Zhou L."/>
            <person name="Zhou L."/>
            <person name="Ni X."/>
            <person name="Tian J."/>
            <person name="Zhou Y."/>
            <person name="Sheng Y."/>
            <person name="Liu T."/>
            <person name="Pan Y."/>
            <person name="Xia L."/>
            <person name="Li J."/>
            <person name="Zhao F."/>
            <person name="Cao W."/>
        </authorList>
    </citation>
    <scope>NUCLEOTIDE SEQUENCE</scope>
    <source>
        <strain evidence="2">Rsan-2018</strain>
        <tissue evidence="2">Larvae</tissue>
    </source>
</reference>
<reference evidence="2" key="1">
    <citation type="journal article" date="2020" name="Cell">
        <title>Large-Scale Comparative Analyses of Tick Genomes Elucidate Their Genetic Diversity and Vector Capacities.</title>
        <authorList>
            <consortium name="Tick Genome and Microbiome Consortium (TIGMIC)"/>
            <person name="Jia N."/>
            <person name="Wang J."/>
            <person name="Shi W."/>
            <person name="Du L."/>
            <person name="Sun Y."/>
            <person name="Zhan W."/>
            <person name="Jiang J.F."/>
            <person name="Wang Q."/>
            <person name="Zhang B."/>
            <person name="Ji P."/>
            <person name="Bell-Sakyi L."/>
            <person name="Cui X.M."/>
            <person name="Yuan T.T."/>
            <person name="Jiang B.G."/>
            <person name="Yang W.F."/>
            <person name="Lam T.T."/>
            <person name="Chang Q.C."/>
            <person name="Ding S.J."/>
            <person name="Wang X.J."/>
            <person name="Zhu J.G."/>
            <person name="Ruan X.D."/>
            <person name="Zhao L."/>
            <person name="Wei J.T."/>
            <person name="Ye R.Z."/>
            <person name="Que T.C."/>
            <person name="Du C.H."/>
            <person name="Zhou Y.H."/>
            <person name="Cheng J.X."/>
            <person name="Dai P.F."/>
            <person name="Guo W.B."/>
            <person name="Han X.H."/>
            <person name="Huang E.J."/>
            <person name="Li L.F."/>
            <person name="Wei W."/>
            <person name="Gao Y.C."/>
            <person name="Liu J.Z."/>
            <person name="Shao H.Z."/>
            <person name="Wang X."/>
            <person name="Wang C.C."/>
            <person name="Yang T.C."/>
            <person name="Huo Q.B."/>
            <person name="Li W."/>
            <person name="Chen H.Y."/>
            <person name="Chen S.E."/>
            <person name="Zhou L.G."/>
            <person name="Ni X.B."/>
            <person name="Tian J.H."/>
            <person name="Sheng Y."/>
            <person name="Liu T."/>
            <person name="Pan Y.S."/>
            <person name="Xia L.Y."/>
            <person name="Li J."/>
            <person name="Zhao F."/>
            <person name="Cao W.C."/>
        </authorList>
    </citation>
    <scope>NUCLEOTIDE SEQUENCE</scope>
    <source>
        <strain evidence="2">Rsan-2018</strain>
    </source>
</reference>
<protein>
    <submittedName>
        <fullName evidence="2">Uncharacterized protein</fullName>
    </submittedName>
</protein>
<evidence type="ECO:0000256" key="1">
    <source>
        <dbReference type="SAM" id="MobiDB-lite"/>
    </source>
</evidence>
<organism evidence="2 3">
    <name type="scientific">Rhipicephalus sanguineus</name>
    <name type="common">Brown dog tick</name>
    <name type="synonym">Ixodes sanguineus</name>
    <dbReference type="NCBI Taxonomy" id="34632"/>
    <lineage>
        <taxon>Eukaryota</taxon>
        <taxon>Metazoa</taxon>
        <taxon>Ecdysozoa</taxon>
        <taxon>Arthropoda</taxon>
        <taxon>Chelicerata</taxon>
        <taxon>Arachnida</taxon>
        <taxon>Acari</taxon>
        <taxon>Parasitiformes</taxon>
        <taxon>Ixodida</taxon>
        <taxon>Ixodoidea</taxon>
        <taxon>Ixodidae</taxon>
        <taxon>Rhipicephalinae</taxon>
        <taxon>Rhipicephalus</taxon>
        <taxon>Rhipicephalus</taxon>
    </lineage>
</organism>
<evidence type="ECO:0000313" key="3">
    <source>
        <dbReference type="Proteomes" id="UP000821837"/>
    </source>
</evidence>
<gene>
    <name evidence="2" type="ORF">HPB52_019691</name>
</gene>
<evidence type="ECO:0000313" key="2">
    <source>
        <dbReference type="EMBL" id="KAH7952183.1"/>
    </source>
</evidence>
<dbReference type="AlphaFoldDB" id="A0A9D4PSL6"/>
<accession>A0A9D4PSL6</accession>
<dbReference type="Proteomes" id="UP000821837">
    <property type="component" value="Chromosome 5"/>
</dbReference>
<keyword evidence="3" id="KW-1185">Reference proteome</keyword>
<dbReference type="EMBL" id="JABSTV010001251">
    <property type="protein sequence ID" value="KAH7952183.1"/>
    <property type="molecule type" value="Genomic_DNA"/>
</dbReference>
<comment type="caution">
    <text evidence="2">The sequence shown here is derived from an EMBL/GenBank/DDBJ whole genome shotgun (WGS) entry which is preliminary data.</text>
</comment>
<proteinExistence type="predicted"/>
<name>A0A9D4PSL6_RHISA</name>
<feature type="compositionally biased region" description="Polar residues" evidence="1">
    <location>
        <begin position="106"/>
        <end position="122"/>
    </location>
</feature>
<feature type="region of interest" description="Disordered" evidence="1">
    <location>
        <begin position="106"/>
        <end position="133"/>
    </location>
</feature>
<sequence length="171" mass="18148">MTDKPHNAGRTLREAVESVTERYAALAEAYGSEVSCVFDGCSWTTCESEEPSTVCGTAGSSLSTKECAVAKPGAIATQISTPAEDTEAAASPPLVTSQCALSLTSGTPVPITDSDNMTSQKPHSGPDLRNVPPCPLGLWRKKAPEYRPHDKLRRILGEEQWHSLFSGNSGN</sequence>